<reference evidence="4" key="1">
    <citation type="submission" date="2024-06" db="EMBL/GenBank/DDBJ databases">
        <title>Multi-omics analyses provide insights into the biosynthesis of the anticancer antibiotic pleurotin in Hohenbuehelia grisea.</title>
        <authorList>
            <person name="Weaver J.A."/>
            <person name="Alberti F."/>
        </authorList>
    </citation>
    <scope>NUCLEOTIDE SEQUENCE [LARGE SCALE GENOMIC DNA]</scope>
    <source>
        <strain evidence="4">T-177</strain>
    </source>
</reference>
<feature type="compositionally biased region" description="Low complexity" evidence="1">
    <location>
        <begin position="156"/>
        <end position="173"/>
    </location>
</feature>
<feature type="region of interest" description="Disordered" evidence="1">
    <location>
        <begin position="304"/>
        <end position="326"/>
    </location>
</feature>
<protein>
    <submittedName>
        <fullName evidence="3">Uncharacterized protein</fullName>
    </submittedName>
</protein>
<feature type="transmembrane region" description="Helical" evidence="2">
    <location>
        <begin position="180"/>
        <end position="200"/>
    </location>
</feature>
<keyword evidence="2" id="KW-0812">Transmembrane</keyword>
<dbReference type="EMBL" id="JASNQZ010000012">
    <property type="protein sequence ID" value="KAL0950218.1"/>
    <property type="molecule type" value="Genomic_DNA"/>
</dbReference>
<feature type="compositionally biased region" description="Polar residues" evidence="1">
    <location>
        <begin position="138"/>
        <end position="155"/>
    </location>
</feature>
<evidence type="ECO:0000313" key="3">
    <source>
        <dbReference type="EMBL" id="KAL0950218.1"/>
    </source>
</evidence>
<gene>
    <name evidence="3" type="ORF">HGRIS_010207</name>
</gene>
<keyword evidence="2" id="KW-1133">Transmembrane helix</keyword>
<accession>A0ABR3J3Z0</accession>
<evidence type="ECO:0000256" key="2">
    <source>
        <dbReference type="SAM" id="Phobius"/>
    </source>
</evidence>
<organism evidence="3 4">
    <name type="scientific">Hohenbuehelia grisea</name>
    <dbReference type="NCBI Taxonomy" id="104357"/>
    <lineage>
        <taxon>Eukaryota</taxon>
        <taxon>Fungi</taxon>
        <taxon>Dikarya</taxon>
        <taxon>Basidiomycota</taxon>
        <taxon>Agaricomycotina</taxon>
        <taxon>Agaricomycetes</taxon>
        <taxon>Agaricomycetidae</taxon>
        <taxon>Agaricales</taxon>
        <taxon>Pleurotineae</taxon>
        <taxon>Pleurotaceae</taxon>
        <taxon>Hohenbuehelia</taxon>
    </lineage>
</organism>
<evidence type="ECO:0000256" key="1">
    <source>
        <dbReference type="SAM" id="MobiDB-lite"/>
    </source>
</evidence>
<keyword evidence="4" id="KW-1185">Reference proteome</keyword>
<keyword evidence="2" id="KW-0472">Membrane</keyword>
<feature type="region of interest" description="Disordered" evidence="1">
    <location>
        <begin position="98"/>
        <end position="175"/>
    </location>
</feature>
<dbReference type="Proteomes" id="UP001556367">
    <property type="component" value="Unassembled WGS sequence"/>
</dbReference>
<comment type="caution">
    <text evidence="3">The sequence shown here is derived from an EMBL/GenBank/DDBJ whole genome shotgun (WGS) entry which is preliminary data.</text>
</comment>
<evidence type="ECO:0000313" key="4">
    <source>
        <dbReference type="Proteomes" id="UP001556367"/>
    </source>
</evidence>
<sequence length="326" mass="34053">MLGFGAQVSSTPGKLLLDEARVSSSTLVTTIIQITTIMPSPPRTSALSSFVIVPASSESESGPSSASPSAPLSAVTESPIVLTKTFVTTFAVVITLDPEEDPNDDTPSFRPKTTSPGDPAPEPTLTNDSPMTLMPTISPANDATTLSPTGGAATTSERPGSSVSSPSLPKAKSTPSKTRLIVGAVLAVFGAILGLFAFFYRRHRHRHAARAQSSVIVPFLLSAPSTSTTLSQIDDPSQFPRDPEMKSVDTYGTMSQSSQARAQSSAEVSLVGSEHYRNAEAGNHGSPQRTVLMEARMATCEPGIGSMLVSGRPPSYTTQAQRNSSS</sequence>
<name>A0ABR3J3Z0_9AGAR</name>
<feature type="compositionally biased region" description="Polar residues" evidence="1">
    <location>
        <begin position="315"/>
        <end position="326"/>
    </location>
</feature>
<proteinExistence type="predicted"/>